<feature type="transmembrane region" description="Helical" evidence="7">
    <location>
        <begin position="145"/>
        <end position="167"/>
    </location>
</feature>
<dbReference type="HOGENOM" id="CLU_020088_6_3_7"/>
<dbReference type="PANTHER" id="PTHR11706:SF33">
    <property type="entry name" value="NATURAL RESISTANCE-ASSOCIATED MACROPHAGE PROTEIN 2"/>
    <property type="match status" value="1"/>
</dbReference>
<comment type="subcellular location">
    <subcellularLocation>
        <location evidence="1">Membrane</location>
        <topology evidence="1">Multi-pass membrane protein</topology>
    </subcellularLocation>
</comment>
<feature type="transmembrane region" description="Helical" evidence="7">
    <location>
        <begin position="231"/>
        <end position="253"/>
    </location>
</feature>
<dbReference type="Pfam" id="PF01566">
    <property type="entry name" value="Nramp"/>
    <property type="match status" value="1"/>
</dbReference>
<accession>B8FNF6</accession>
<dbReference type="InterPro" id="IPR001046">
    <property type="entry name" value="NRAMP_fam"/>
</dbReference>
<dbReference type="Proteomes" id="UP000000739">
    <property type="component" value="Chromosome"/>
</dbReference>
<feature type="transmembrane region" description="Helical" evidence="7">
    <location>
        <begin position="121"/>
        <end position="138"/>
    </location>
</feature>
<keyword evidence="6 7" id="KW-0472">Membrane</keyword>
<evidence type="ECO:0000256" key="2">
    <source>
        <dbReference type="ARBA" id="ARBA00022448"/>
    </source>
</evidence>
<keyword evidence="9" id="KW-1185">Reference proteome</keyword>
<dbReference type="GO" id="GO:0015086">
    <property type="term" value="F:cadmium ion transmembrane transporter activity"/>
    <property type="evidence" value="ECO:0007669"/>
    <property type="project" value="TreeGrafter"/>
</dbReference>
<dbReference type="GO" id="GO:0005886">
    <property type="term" value="C:plasma membrane"/>
    <property type="evidence" value="ECO:0007669"/>
    <property type="project" value="TreeGrafter"/>
</dbReference>
<feature type="transmembrane region" description="Helical" evidence="7">
    <location>
        <begin position="345"/>
        <end position="367"/>
    </location>
</feature>
<evidence type="ECO:0000256" key="5">
    <source>
        <dbReference type="ARBA" id="ARBA00022989"/>
    </source>
</evidence>
<reference evidence="8 9" key="1">
    <citation type="journal article" date="2012" name="Environ. Microbiol.">
        <title>The genome sequence of Desulfatibacillum alkenivorans AK-01: a blueprint for anaerobic alkane oxidation.</title>
        <authorList>
            <person name="Callaghan A.V."/>
            <person name="Morris B.E."/>
            <person name="Pereira I.A."/>
            <person name="McInerney M.J."/>
            <person name="Austin R.N."/>
            <person name="Groves J.T."/>
            <person name="Kukor J.J."/>
            <person name="Suflita J.M."/>
            <person name="Young L.Y."/>
            <person name="Zylstra G.J."/>
            <person name="Wawrik B."/>
        </authorList>
    </citation>
    <scope>NUCLEOTIDE SEQUENCE [LARGE SCALE GENOMIC DNA]</scope>
    <source>
        <strain evidence="8 9">AK-01</strain>
    </source>
</reference>
<feature type="transmembrane region" description="Helical" evidence="7">
    <location>
        <begin position="318"/>
        <end position="339"/>
    </location>
</feature>
<name>B8FNF6_DESAL</name>
<dbReference type="PROSITE" id="PS51257">
    <property type="entry name" value="PROKAR_LIPOPROTEIN"/>
    <property type="match status" value="1"/>
</dbReference>
<keyword evidence="2" id="KW-0813">Transport</keyword>
<dbReference type="eggNOG" id="COG1914">
    <property type="taxonomic scope" value="Bacteria"/>
</dbReference>
<evidence type="ECO:0000256" key="7">
    <source>
        <dbReference type="SAM" id="Phobius"/>
    </source>
</evidence>
<keyword evidence="3 7" id="KW-0812">Transmembrane</keyword>
<proteinExistence type="predicted"/>
<dbReference type="KEGG" id="dal:Dalk_4446"/>
<gene>
    <name evidence="8" type="ordered locus">Dalk_4446</name>
</gene>
<evidence type="ECO:0000256" key="4">
    <source>
        <dbReference type="ARBA" id="ARBA00022847"/>
    </source>
</evidence>
<feature type="transmembrane region" description="Helical" evidence="7">
    <location>
        <begin position="83"/>
        <end position="101"/>
    </location>
</feature>
<dbReference type="PANTHER" id="PTHR11706">
    <property type="entry name" value="SOLUTE CARRIER PROTEIN FAMILY 11 MEMBER"/>
    <property type="match status" value="1"/>
</dbReference>
<feature type="transmembrane region" description="Helical" evidence="7">
    <location>
        <begin position="43"/>
        <end position="62"/>
    </location>
</feature>
<keyword evidence="5 7" id="KW-1133">Transmembrane helix</keyword>
<feature type="transmembrane region" description="Helical" evidence="7">
    <location>
        <begin position="280"/>
        <end position="306"/>
    </location>
</feature>
<evidence type="ECO:0000256" key="1">
    <source>
        <dbReference type="ARBA" id="ARBA00004141"/>
    </source>
</evidence>
<keyword evidence="4" id="KW-0769">Symport</keyword>
<dbReference type="GO" id="GO:0015293">
    <property type="term" value="F:symporter activity"/>
    <property type="evidence" value="ECO:0007669"/>
    <property type="project" value="UniProtKB-KW"/>
</dbReference>
<protein>
    <submittedName>
        <fullName evidence="8">Mn2+ and Fe2+ transporter of the NRAMP family-like protein</fullName>
    </submittedName>
</protein>
<sequence>MKKEGLIKNLSMIGPAAILVASSMGPGTVASCIMGGSHLGYKILWMALLSGFLGALVSFIGGKVYMVTGKTGFQVIRDYSHPWFAYPLFAWMFFAGCFVITVEGKLLGHTTALMAPNLGGLNDILVVPLLVLAAAIIFSFGFRKVVFLCSLMTAGMALLFLINFFFIDFSITEAVKGLAPTVPFDKTGLLAFGGIMGGSASGVVAAGYSYLVKNKGWDNVEYIPRMKLDQILFYGVLFGIFSVGIYITGAAVLHPQGIEVNSAIDAAKGLEPLVGAFSKWVFLVGLFGAVFTTLGALATIMCYMLADMVGIEPDLNNIKFKILLFCTIMLGVLGPFLSGLPAMKYMVFAMVIFLLAGPAVLLIYLIVGNKKSIMGEHTNSPLLNIGLVIAFILNCVGSVASVMQ</sequence>
<dbReference type="GO" id="GO:0005384">
    <property type="term" value="F:manganese ion transmembrane transporter activity"/>
    <property type="evidence" value="ECO:0007669"/>
    <property type="project" value="TreeGrafter"/>
</dbReference>
<evidence type="ECO:0000313" key="8">
    <source>
        <dbReference type="EMBL" id="ACL06125.1"/>
    </source>
</evidence>
<feature type="transmembrane region" description="Helical" evidence="7">
    <location>
        <begin position="12"/>
        <end position="37"/>
    </location>
</feature>
<dbReference type="AlphaFoldDB" id="B8FNF6"/>
<evidence type="ECO:0000256" key="6">
    <source>
        <dbReference type="ARBA" id="ARBA00023136"/>
    </source>
</evidence>
<evidence type="ECO:0000313" key="9">
    <source>
        <dbReference type="Proteomes" id="UP000000739"/>
    </source>
</evidence>
<feature type="transmembrane region" description="Helical" evidence="7">
    <location>
        <begin position="382"/>
        <end position="403"/>
    </location>
</feature>
<organism evidence="8 9">
    <name type="scientific">Desulfatibacillum aliphaticivorans</name>
    <dbReference type="NCBI Taxonomy" id="218208"/>
    <lineage>
        <taxon>Bacteria</taxon>
        <taxon>Pseudomonadati</taxon>
        <taxon>Thermodesulfobacteriota</taxon>
        <taxon>Desulfobacteria</taxon>
        <taxon>Desulfobacterales</taxon>
        <taxon>Desulfatibacillaceae</taxon>
        <taxon>Desulfatibacillum</taxon>
    </lineage>
</organism>
<feature type="transmembrane region" description="Helical" evidence="7">
    <location>
        <begin position="187"/>
        <end position="211"/>
    </location>
</feature>
<dbReference type="RefSeq" id="WP_015949171.1">
    <property type="nucleotide sequence ID" value="NC_011768.1"/>
</dbReference>
<dbReference type="GO" id="GO:0034755">
    <property type="term" value="P:iron ion transmembrane transport"/>
    <property type="evidence" value="ECO:0007669"/>
    <property type="project" value="TreeGrafter"/>
</dbReference>
<dbReference type="EMBL" id="CP001322">
    <property type="protein sequence ID" value="ACL06125.1"/>
    <property type="molecule type" value="Genomic_DNA"/>
</dbReference>
<evidence type="ECO:0000256" key="3">
    <source>
        <dbReference type="ARBA" id="ARBA00022692"/>
    </source>
</evidence>